<dbReference type="InterPro" id="IPR011030">
    <property type="entry name" value="Lipovitellin_superhlx_dom"/>
</dbReference>
<sequence>MGLRLIALACLAGAAFAGPYQRGGQNECAKECHPTSNPKFDREVGTADVYHFESKNNITYIGKQSQKSSIEGVLEYHTISPCQTVLKMRNIRINEKLTPEEIEDMKKKLEIPLPFTRNDGVVEHICPSPRESTHSLNIKKAMISSFINSMSNLETPEETETYDSLGKCRTQYTPSKTINGLVITKKVDLQSCTNKHTLLIPFLTTQIRSSLIFDKSSLVCTQLIENRILKKCECNETERMRTPMKEENSWFQLSSRLGITFLERKPVENFLFKENRPQEELLYGIEETRKGDSSGKDVEKILRKMCLKNKHVVDISVSSDFIKLCQLAKSLPYDELDRMYESLKYGKLCSSKKVGDIFVDTLPMIGTEAAVKLMIKLIQNHDVKGLKAKLWPASLALIQKPTKEMISATIPLIKRDYSPPVMLGVSAMIYRICTTENCQRVDPVNQVVSVFNEYIGENCSSDDDDKILSALKAFGNMGYHGKAHKNIIACLQDNSKPIKLRLAAIDSFRRMTGKRPDELIKLYSNKYEDHEIRIAVFDSIFKHADHEQFQKIKETAENETDPQVGAYVSSYVKNMKKTESPLKQKTKKLIQNSEIHVPEFNYWENSKNIEVSGFSKALNVGGGIETNLVHSPDSKIPRSVSTRFHIDVFDKHLNMFELGLRAEGLEKIIERVIGLKSSLPKENSWDLFSSKHLSGDTDAAMSLFVRLRDTELFDLSGSDLSGIGEMIRIAEMMNTLAQGKNADFSHSFVFMNSKLIVPSVTGRSYSIDFTGSSTVGVTAKSKADILSFPRNADVHVHFQPSINVEVSTKVGIQSNKLRPDVKVSTRLHLESDLEAKFRVKDGHVAIASLTLPSENIMMAKLSTDIVNIDENHNETRIYKEMQKKVDHCFTKLHKPLGISACATVEVPKPMVVRSFPFFVPFGNGEFSLKKSDHSFDSYEMRVEIPKHSGPQMRYKASLDTPGSKISRRFAADLNVKRHTDHREFSIDFITPFNTAGASGSFTKNDKLIQAILELHSGSKHFISVNLTNKILSSRSRKICETTAVASLWDYGIVKIEGSFSAVKGRKHQVNFDLKMSKPDSKPIKITGSIKQEGKVQFSPKSEFKISTEVTVNSPMGDMKISSTCDKKSKQTQAISANLGIDYKKIGGKQHSAKLSGTSQMSSRKINAIARFDTSEYPEANWRFNWDMQRESEDGIKNSVALKYGKDPEKNYINLKQMSRVPQLGRGENTASIEIPQRNISYEVSVKHHLEIGTTSKFQIDTDIRYNQDKHVKGLIDVNYQSKGPLKATGKFELQHNGAHYIYEDEIVERNDQVIEGKSRFQYAEGKDIQLTYNYKKLSDDSKFHHEIESSLQTPSSPSPIKSKVSLKLSSESLAFAGHIGSNFSIQAHSNQVATHVYVKNPSVEVKLKVNNEKEKKKINVDMMINGEKPQHAIGSIIIEKSENKRGYHLEFIPDINNKTESKILVYTELEMLNLGNSYSSLSKLEILDWVSISLNETGDISAFGDQAFTFEYFAKGSNPIKLHFSRETGKETAKTLMIFSVEDLEVAKMQLNATWKENSNKNELSVNGSISLPYRSFKNIDVHLYQRVTRLGPSTIIQSRLSFKKNEKLYKAEWHSDLQPNGVELKAAMQTPHENYEKQAFGVSIQRATDGISSSMDIEVPNNKVISISTEIKKKNHALTAYVNIKTPIEEIKNVMVEMTVDDHRGKNSLKSHIYIKNEKIADVEASIKSFSGGKEAEGRIKFVNMPDYKYQEIKIKFRTSKSSISALGNVQLTKNKQLSFASDIKEENGIVSTTATISTPYEDLKDCKIHLSVVNKPFKRSLAGYIDTNGERKSDAELSITSSSQDIEIKGRLKTERVPEISAQAKCEKTKESFTVFASIVKDKSPLFSTNFNRLSHSRGENLLMKAQSFEKTLLDVEVSTDESRDNSKKFSFKVNGEFPAVSATFLKNHNDPTSMSSELRICQETHQTECYHLKSYHKNVVNSDNHKFYQKFTMDLERSVGGSYSEAVGNLEMVVDKDEHDSGSKLILQSKDQKIGYEITFHKRQHQDDHHSFDTYIFLPQHTSRLRGLILQNSHRVKMELDAIPNTEDPSHKFGIDMRREINPESKEISGYIKMDHPTRSEPFLFTCKLEQVDEAFVKGKMLLHYSTTYGKTLIFESDPNLEQEQYGIRSIVYKLYTQDKSLDAYLKLIKQKSRQEDKIGYEWKYSSNDGEKRGGVIATFYDKKSGKPKSLKIKYYSPSNDYEVQGSIAQAPEDASVILVSRGQKMKELRIKTTDSCLNIEVHHSGPLMNSSLCVNKQEGDIFNLVKADIHCLRRKCLDARLYVDPHKAEFVSVAMKWEKQDIIRSLRKTTGFDEIFQGRPLSRIVRELKDKLDRARRDISSTIQEKIKRGVKRIEDEISRKVKRIAKWHSEVLDEHMESSTYFAKSFFKFIVDLMPFDYISQEVVKPLHDATICFFHEYVKLIWKHIPQFFELVMDVTKTQYEHCLKKFCVPGTFCHEFFATYQQHGILAAQDLVHNRIFRVIDNLKLKLPSLTFADSVQFIHSKIVFAKQEIEKAFGKFIGDKIISKIADYGKEVENRLRQKIIEFIDNMFDHINSIFSGDEDYRIAKSLASEATRKIKNVWRDREEITKRSIQTVKDDIKENAKKIIQEHIQVEEFDTKRGDVRFSFRQPLGAAEVQILKNELRTINRKLKESLRN</sequence>
<dbReference type="InterPro" id="IPR001747">
    <property type="entry name" value="Vitellogenin_N"/>
</dbReference>
<comment type="caution">
    <text evidence="5">Lacks conserved residue(s) required for the propagation of feature annotation.</text>
</comment>
<accession>A0AAV1ZIX5</accession>
<dbReference type="Gene3D" id="1.25.10.20">
    <property type="entry name" value="Vitellinogen, superhelical"/>
    <property type="match status" value="1"/>
</dbReference>
<evidence type="ECO:0000256" key="5">
    <source>
        <dbReference type="PROSITE-ProRule" id="PRU00557"/>
    </source>
</evidence>
<dbReference type="SMART" id="SM01169">
    <property type="entry name" value="DUF1943"/>
    <property type="match status" value="1"/>
</dbReference>
<dbReference type="PANTHER" id="PTHR23345">
    <property type="entry name" value="VITELLOGENIN-RELATED"/>
    <property type="match status" value="1"/>
</dbReference>
<keyword evidence="2" id="KW-0758">Storage protein</keyword>
<evidence type="ECO:0000256" key="2">
    <source>
        <dbReference type="ARBA" id="ARBA00022761"/>
    </source>
</evidence>
<evidence type="ECO:0000256" key="1">
    <source>
        <dbReference type="ARBA" id="ARBA00022729"/>
    </source>
</evidence>
<protein>
    <recommendedName>
        <fullName evidence="7">Vitellogenin domain-containing protein</fullName>
    </recommendedName>
</protein>
<dbReference type="InterPro" id="IPR050733">
    <property type="entry name" value="Vitellogenin/Apolipophorin"/>
</dbReference>
<dbReference type="InterPro" id="IPR015819">
    <property type="entry name" value="Lipid_transp_b-sht_shell"/>
</dbReference>
<comment type="caution">
    <text evidence="8">The sequence shown here is derived from an EMBL/GenBank/DDBJ whole genome shotgun (WGS) entry which is preliminary data.</text>
</comment>
<dbReference type="SMART" id="SM00638">
    <property type="entry name" value="LPD_N"/>
    <property type="match status" value="1"/>
</dbReference>
<dbReference type="Proteomes" id="UP001497382">
    <property type="component" value="Unassembled WGS sequence"/>
</dbReference>
<dbReference type="Gene3D" id="2.30.230.10">
    <property type="entry name" value="Lipovitellin, beta-sheet shell regions, chain A"/>
    <property type="match status" value="1"/>
</dbReference>
<dbReference type="SUPFAM" id="SSF48431">
    <property type="entry name" value="Lipovitellin-phosvitin complex, superhelical domain"/>
    <property type="match status" value="1"/>
</dbReference>
<keyword evidence="1 6" id="KW-0732">Signal</keyword>
<keyword evidence="4" id="KW-0325">Glycoprotein</keyword>
<dbReference type="Gene3D" id="2.20.50.20">
    <property type="entry name" value="Lipovitellin. Chain A, domain 3"/>
    <property type="match status" value="1"/>
</dbReference>
<name>A0AAV1ZIX5_9ARAC</name>
<evidence type="ECO:0000256" key="4">
    <source>
        <dbReference type="ARBA" id="ARBA00023180"/>
    </source>
</evidence>
<organism evidence="8 9">
    <name type="scientific">Larinioides sclopetarius</name>
    <dbReference type="NCBI Taxonomy" id="280406"/>
    <lineage>
        <taxon>Eukaryota</taxon>
        <taxon>Metazoa</taxon>
        <taxon>Ecdysozoa</taxon>
        <taxon>Arthropoda</taxon>
        <taxon>Chelicerata</taxon>
        <taxon>Arachnida</taxon>
        <taxon>Araneae</taxon>
        <taxon>Araneomorphae</taxon>
        <taxon>Entelegynae</taxon>
        <taxon>Araneoidea</taxon>
        <taxon>Araneidae</taxon>
        <taxon>Larinioides</taxon>
    </lineage>
</organism>
<feature type="domain" description="Vitellogenin" evidence="7">
    <location>
        <begin position="40"/>
        <end position="640"/>
    </location>
</feature>
<evidence type="ECO:0000313" key="9">
    <source>
        <dbReference type="Proteomes" id="UP001497382"/>
    </source>
</evidence>
<evidence type="ECO:0000256" key="6">
    <source>
        <dbReference type="SAM" id="SignalP"/>
    </source>
</evidence>
<dbReference type="GO" id="GO:0005319">
    <property type="term" value="F:lipid transporter activity"/>
    <property type="evidence" value="ECO:0007669"/>
    <property type="project" value="InterPro"/>
</dbReference>
<keyword evidence="3 5" id="KW-1015">Disulfide bond</keyword>
<keyword evidence="9" id="KW-1185">Reference proteome</keyword>
<dbReference type="GO" id="GO:0045735">
    <property type="term" value="F:nutrient reservoir activity"/>
    <property type="evidence" value="ECO:0007669"/>
    <property type="project" value="UniProtKB-KW"/>
</dbReference>
<evidence type="ECO:0000313" key="8">
    <source>
        <dbReference type="EMBL" id="CAL1271054.1"/>
    </source>
</evidence>
<dbReference type="InterPro" id="IPR015816">
    <property type="entry name" value="Vitellinogen_b-sht_N"/>
</dbReference>
<evidence type="ECO:0000259" key="7">
    <source>
        <dbReference type="PROSITE" id="PS51211"/>
    </source>
</evidence>
<dbReference type="InterPro" id="IPR015255">
    <property type="entry name" value="Vitellinogen_open_b-sht"/>
</dbReference>
<gene>
    <name evidence="8" type="ORF">LARSCL_LOCUS5628</name>
</gene>
<dbReference type="Pfam" id="PF09172">
    <property type="entry name" value="Vit_open_b-sht"/>
    <property type="match status" value="1"/>
</dbReference>
<dbReference type="PROSITE" id="PS51211">
    <property type="entry name" value="VITELLOGENIN"/>
    <property type="match status" value="1"/>
</dbReference>
<dbReference type="SUPFAM" id="SSF56968">
    <property type="entry name" value="Lipovitellin-phosvitin complex, beta-sheet shell regions"/>
    <property type="match status" value="2"/>
</dbReference>
<reference evidence="8 9" key="1">
    <citation type="submission" date="2024-04" db="EMBL/GenBank/DDBJ databases">
        <authorList>
            <person name="Rising A."/>
            <person name="Reimegard J."/>
            <person name="Sonavane S."/>
            <person name="Akerstrom W."/>
            <person name="Nylinder S."/>
            <person name="Hedman E."/>
            <person name="Kallberg Y."/>
        </authorList>
    </citation>
    <scope>NUCLEOTIDE SEQUENCE [LARGE SCALE GENOMIC DNA]</scope>
</reference>
<dbReference type="InterPro" id="IPR015817">
    <property type="entry name" value="Vitellinogen_open_b-sht_sub1"/>
</dbReference>
<dbReference type="Gene3D" id="2.20.80.10">
    <property type="entry name" value="Lipovitellin-phosvitin complex, chain A, domain 4"/>
    <property type="match status" value="1"/>
</dbReference>
<dbReference type="PANTHER" id="PTHR23345:SF15">
    <property type="entry name" value="VITELLOGENIN 1-RELATED"/>
    <property type="match status" value="1"/>
</dbReference>
<evidence type="ECO:0000256" key="3">
    <source>
        <dbReference type="ARBA" id="ARBA00023157"/>
    </source>
</evidence>
<feature type="disulfide bond" evidence="5">
    <location>
        <begin position="433"/>
        <end position="438"/>
    </location>
</feature>
<feature type="signal peptide" evidence="6">
    <location>
        <begin position="1"/>
        <end position="17"/>
    </location>
</feature>
<proteinExistence type="predicted"/>
<dbReference type="Pfam" id="PF01347">
    <property type="entry name" value="Vitellogenin_N"/>
    <property type="match status" value="1"/>
</dbReference>
<dbReference type="EMBL" id="CAXIEN010000052">
    <property type="protein sequence ID" value="CAL1271054.1"/>
    <property type="molecule type" value="Genomic_DNA"/>
</dbReference>
<feature type="chain" id="PRO_5043415900" description="Vitellogenin domain-containing protein" evidence="6">
    <location>
        <begin position="18"/>
        <end position="2702"/>
    </location>
</feature>